<accession>A0ACC3DLK3</accession>
<keyword evidence="2" id="KW-1185">Reference proteome</keyword>
<organism evidence="1 2">
    <name type="scientific">Coniosporium uncinatum</name>
    <dbReference type="NCBI Taxonomy" id="93489"/>
    <lineage>
        <taxon>Eukaryota</taxon>
        <taxon>Fungi</taxon>
        <taxon>Dikarya</taxon>
        <taxon>Ascomycota</taxon>
        <taxon>Pezizomycotina</taxon>
        <taxon>Dothideomycetes</taxon>
        <taxon>Dothideomycetes incertae sedis</taxon>
        <taxon>Coniosporium</taxon>
    </lineage>
</organism>
<dbReference type="EMBL" id="JAWDJW010002695">
    <property type="protein sequence ID" value="KAK3077590.1"/>
    <property type="molecule type" value="Genomic_DNA"/>
</dbReference>
<sequence>MRPHLLFGVLATASAVAATASSELRFNHKSVYKLQGSYPGLHQSRRRDGGERNVVTIAASRNDTDDVSQSFLAAVREANNGGTLYLKPNETYIIGQKLDLTFLDDFEMILDGELKFTDDIDYWQANNFYYDFQKSITFWKWGGRDIRISGNGVMNGNGQEWYDNFAGAEIL</sequence>
<dbReference type="Proteomes" id="UP001186974">
    <property type="component" value="Unassembled WGS sequence"/>
</dbReference>
<evidence type="ECO:0000313" key="1">
    <source>
        <dbReference type="EMBL" id="KAK3077590.1"/>
    </source>
</evidence>
<evidence type="ECO:0000313" key="2">
    <source>
        <dbReference type="Proteomes" id="UP001186974"/>
    </source>
</evidence>
<comment type="caution">
    <text evidence="1">The sequence shown here is derived from an EMBL/GenBank/DDBJ whole genome shotgun (WGS) entry which is preliminary data.</text>
</comment>
<reference evidence="1" key="1">
    <citation type="submission" date="2024-09" db="EMBL/GenBank/DDBJ databases">
        <title>Black Yeasts Isolated from many extreme environments.</title>
        <authorList>
            <person name="Coleine C."/>
            <person name="Stajich J.E."/>
            <person name="Selbmann L."/>
        </authorList>
    </citation>
    <scope>NUCLEOTIDE SEQUENCE</scope>
    <source>
        <strain evidence="1">CCFEE 5737</strain>
    </source>
</reference>
<gene>
    <name evidence="1" type="ORF">LTS18_009828</name>
</gene>
<proteinExistence type="predicted"/>
<name>A0ACC3DLK3_9PEZI</name>
<feature type="non-terminal residue" evidence="1">
    <location>
        <position position="171"/>
    </location>
</feature>
<protein>
    <submittedName>
        <fullName evidence="1">Uncharacterized protein</fullName>
    </submittedName>
</protein>